<evidence type="ECO:0000313" key="3">
    <source>
        <dbReference type="Proteomes" id="UP001231189"/>
    </source>
</evidence>
<proteinExistence type="predicted"/>
<evidence type="ECO:0000313" key="2">
    <source>
        <dbReference type="EMBL" id="KAK1645645.1"/>
    </source>
</evidence>
<accession>A0AAD8S722</accession>
<name>A0AAD8S722_LOLMU</name>
<keyword evidence="3" id="KW-1185">Reference proteome</keyword>
<reference evidence="2" key="1">
    <citation type="submission" date="2023-07" db="EMBL/GenBank/DDBJ databases">
        <title>A chromosome-level genome assembly of Lolium multiflorum.</title>
        <authorList>
            <person name="Chen Y."/>
            <person name="Copetti D."/>
            <person name="Kolliker R."/>
            <person name="Studer B."/>
        </authorList>
    </citation>
    <scope>NUCLEOTIDE SEQUENCE</scope>
    <source>
        <strain evidence="2">02402/16</strain>
        <tissue evidence="2">Leaf</tissue>
    </source>
</reference>
<protein>
    <submittedName>
        <fullName evidence="2">Uncharacterized protein</fullName>
    </submittedName>
</protein>
<feature type="region of interest" description="Disordered" evidence="1">
    <location>
        <begin position="102"/>
        <end position="124"/>
    </location>
</feature>
<feature type="compositionally biased region" description="Basic and acidic residues" evidence="1">
    <location>
        <begin position="114"/>
        <end position="124"/>
    </location>
</feature>
<comment type="caution">
    <text evidence="2">The sequence shown here is derived from an EMBL/GenBank/DDBJ whole genome shotgun (WGS) entry which is preliminary data.</text>
</comment>
<dbReference type="Proteomes" id="UP001231189">
    <property type="component" value="Unassembled WGS sequence"/>
</dbReference>
<evidence type="ECO:0000256" key="1">
    <source>
        <dbReference type="SAM" id="MobiDB-lite"/>
    </source>
</evidence>
<sequence>MVIGDNVFHAMKNSMPNASLLKSSSGDEALTFNRLFQWLLRSSHCRMKVQDNKSLNIMQWKKLQNCLTSFGFDVVVQEGNFDAKATFRLGVAYHEASHEALRTGDTLVGSPQERTAEGGRGFDD</sequence>
<gene>
    <name evidence="2" type="ORF">QYE76_063450</name>
</gene>
<dbReference type="AlphaFoldDB" id="A0AAD8S722"/>
<organism evidence="2 3">
    <name type="scientific">Lolium multiflorum</name>
    <name type="common">Italian ryegrass</name>
    <name type="synonym">Lolium perenne subsp. multiflorum</name>
    <dbReference type="NCBI Taxonomy" id="4521"/>
    <lineage>
        <taxon>Eukaryota</taxon>
        <taxon>Viridiplantae</taxon>
        <taxon>Streptophyta</taxon>
        <taxon>Embryophyta</taxon>
        <taxon>Tracheophyta</taxon>
        <taxon>Spermatophyta</taxon>
        <taxon>Magnoliopsida</taxon>
        <taxon>Liliopsida</taxon>
        <taxon>Poales</taxon>
        <taxon>Poaceae</taxon>
        <taxon>BOP clade</taxon>
        <taxon>Pooideae</taxon>
        <taxon>Poodae</taxon>
        <taxon>Poeae</taxon>
        <taxon>Poeae Chloroplast Group 2 (Poeae type)</taxon>
        <taxon>Loliodinae</taxon>
        <taxon>Loliinae</taxon>
        <taxon>Lolium</taxon>
    </lineage>
</organism>
<dbReference type="EMBL" id="JAUUTY010000004">
    <property type="protein sequence ID" value="KAK1645645.1"/>
    <property type="molecule type" value="Genomic_DNA"/>
</dbReference>